<gene>
    <name evidence="2" type="ORF">Acr_10g0007390</name>
</gene>
<proteinExistence type="predicted"/>
<feature type="region of interest" description="Disordered" evidence="1">
    <location>
        <begin position="45"/>
        <end position="116"/>
    </location>
</feature>
<evidence type="ECO:0000313" key="3">
    <source>
        <dbReference type="Proteomes" id="UP000585474"/>
    </source>
</evidence>
<feature type="compositionally biased region" description="Basic and acidic residues" evidence="1">
    <location>
        <begin position="52"/>
        <end position="116"/>
    </location>
</feature>
<dbReference type="OrthoDB" id="778454at2759"/>
<dbReference type="Proteomes" id="UP000585474">
    <property type="component" value="Unassembled WGS sequence"/>
</dbReference>
<keyword evidence="3" id="KW-1185">Reference proteome</keyword>
<accession>A0A7J0F9H4</accession>
<organism evidence="2 3">
    <name type="scientific">Actinidia rufa</name>
    <dbReference type="NCBI Taxonomy" id="165716"/>
    <lineage>
        <taxon>Eukaryota</taxon>
        <taxon>Viridiplantae</taxon>
        <taxon>Streptophyta</taxon>
        <taxon>Embryophyta</taxon>
        <taxon>Tracheophyta</taxon>
        <taxon>Spermatophyta</taxon>
        <taxon>Magnoliopsida</taxon>
        <taxon>eudicotyledons</taxon>
        <taxon>Gunneridae</taxon>
        <taxon>Pentapetalae</taxon>
        <taxon>asterids</taxon>
        <taxon>Ericales</taxon>
        <taxon>Actinidiaceae</taxon>
        <taxon>Actinidia</taxon>
    </lineage>
</organism>
<comment type="caution">
    <text evidence="2">The sequence shown here is derived from an EMBL/GenBank/DDBJ whole genome shotgun (WGS) entry which is preliminary data.</text>
</comment>
<reference evidence="2 3" key="1">
    <citation type="submission" date="2019-07" db="EMBL/GenBank/DDBJ databases">
        <title>De Novo Assembly of kiwifruit Actinidia rufa.</title>
        <authorList>
            <person name="Sugita-Konishi S."/>
            <person name="Sato K."/>
            <person name="Mori E."/>
            <person name="Abe Y."/>
            <person name="Kisaki G."/>
            <person name="Hamano K."/>
            <person name="Suezawa K."/>
            <person name="Otani M."/>
            <person name="Fukuda T."/>
            <person name="Manabe T."/>
            <person name="Gomi K."/>
            <person name="Tabuchi M."/>
            <person name="Akimitsu K."/>
            <person name="Kataoka I."/>
        </authorList>
    </citation>
    <scope>NUCLEOTIDE SEQUENCE [LARGE SCALE GENOMIC DNA]</scope>
    <source>
        <strain evidence="3">cv. Fuchu</strain>
    </source>
</reference>
<protein>
    <submittedName>
        <fullName evidence="2">Uncharacterized protein</fullName>
    </submittedName>
</protein>
<sequence>MVSYPHNINQTSRHVHSTETSNQLSSSHEQVQAIIILRSGKTIDKTILPSDPKGKEEVSKVAEDSGERKREPNEHKEIEGVPREKEKKSEKGNGERKENSGSIPKGEEALGEEHEILAHTPFPHRRLNLRENAFLTKDVHSVVQVKTPPKYEDSGCPTIVDSIP</sequence>
<evidence type="ECO:0000313" key="2">
    <source>
        <dbReference type="EMBL" id="GFY95354.1"/>
    </source>
</evidence>
<feature type="region of interest" description="Disordered" evidence="1">
    <location>
        <begin position="1"/>
        <end position="26"/>
    </location>
</feature>
<dbReference type="AlphaFoldDB" id="A0A7J0F9H4"/>
<name>A0A7J0F9H4_9ERIC</name>
<evidence type="ECO:0000256" key="1">
    <source>
        <dbReference type="SAM" id="MobiDB-lite"/>
    </source>
</evidence>
<dbReference type="EMBL" id="BJWL01000010">
    <property type="protein sequence ID" value="GFY95354.1"/>
    <property type="molecule type" value="Genomic_DNA"/>
</dbReference>